<dbReference type="Pfam" id="PF03101">
    <property type="entry name" value="FAR1"/>
    <property type="match status" value="1"/>
</dbReference>
<dbReference type="PANTHER" id="PTHR46328">
    <property type="entry name" value="FAR-RED IMPAIRED RESPONSIVE (FAR1) FAMILY PROTEIN-RELATED"/>
    <property type="match status" value="1"/>
</dbReference>
<protein>
    <recommendedName>
        <fullName evidence="1">FAR1 domain-containing protein</fullName>
    </recommendedName>
</protein>
<name>A0A835EXR8_9POAL</name>
<dbReference type="Proteomes" id="UP000636709">
    <property type="component" value="Unassembled WGS sequence"/>
</dbReference>
<proteinExistence type="predicted"/>
<accession>A0A835EXR8</accession>
<feature type="domain" description="FAR1" evidence="1">
    <location>
        <begin position="367"/>
        <end position="491"/>
    </location>
</feature>
<dbReference type="EMBL" id="JACEFO010001669">
    <property type="protein sequence ID" value="KAF8722962.1"/>
    <property type="molecule type" value="Genomic_DNA"/>
</dbReference>
<evidence type="ECO:0000259" key="1">
    <source>
        <dbReference type="Pfam" id="PF03101"/>
    </source>
</evidence>
<dbReference type="PANTHER" id="PTHR46328:SF27">
    <property type="entry name" value="OS12G0287500 PROTEIN"/>
    <property type="match status" value="1"/>
</dbReference>
<organism evidence="2 3">
    <name type="scientific">Digitaria exilis</name>
    <dbReference type="NCBI Taxonomy" id="1010633"/>
    <lineage>
        <taxon>Eukaryota</taxon>
        <taxon>Viridiplantae</taxon>
        <taxon>Streptophyta</taxon>
        <taxon>Embryophyta</taxon>
        <taxon>Tracheophyta</taxon>
        <taxon>Spermatophyta</taxon>
        <taxon>Magnoliopsida</taxon>
        <taxon>Liliopsida</taxon>
        <taxon>Poales</taxon>
        <taxon>Poaceae</taxon>
        <taxon>PACMAD clade</taxon>
        <taxon>Panicoideae</taxon>
        <taxon>Panicodae</taxon>
        <taxon>Paniceae</taxon>
        <taxon>Anthephorinae</taxon>
        <taxon>Digitaria</taxon>
    </lineage>
</organism>
<sequence>MEEETIPKSNRRKRMEQIWDKSDGEARIVPECIQRMEDRNMQGRQAVSEVSRGGIPEGFNFDDTSLDNNAMETMMTSIIYNISDKQIMESWNNIQFEKLLQNDIHFEDMGMQSSFEQISYNQFDGMQHRPETSPLCNEQNLVSQEESNCYMSDRAEMRLAYEHDLHVTTSRTAEAELVPLVCDRHLLTTTYSSEQLQMSNKSHEDAYVSIEEQSLAEFENNNTSAAVKGTGVPQSGVNKIISFAGTTTAEKHIENSQEIFEMFNHSQNMACFEMNITTATNVGQGQENVVGEEEIELFEHNYGLTRELTPPPAVAGEGLDDDITEEDIEVFKQNDSFEEAFSLSQDGESQHVPKIDMQFETAEDAHKFYNQYAFIVGFSVVKCGNYHSREKETMGMVTRMTFKCNKRGKSIEEQPSCEQQTTGCAVQVSSQGKQRKKYPILTDEAQPIPSAITRRTKVINKTNCQAEMVITLVKGRWTVTRLNLDHNHVLLPTELTKLLRSHRFFSDDEKAIIRSLVKVNVPNRKILAFLSSLRGGEEFSSVVKTDISNYRTKIQRETGCNDMTLVVQFLR</sequence>
<evidence type="ECO:0000313" key="2">
    <source>
        <dbReference type="EMBL" id="KAF8722962.1"/>
    </source>
</evidence>
<dbReference type="OrthoDB" id="694978at2759"/>
<evidence type="ECO:0000313" key="3">
    <source>
        <dbReference type="Proteomes" id="UP000636709"/>
    </source>
</evidence>
<dbReference type="InterPro" id="IPR004330">
    <property type="entry name" value="FAR1_DNA_bnd_dom"/>
</dbReference>
<keyword evidence="3" id="KW-1185">Reference proteome</keyword>
<reference evidence="2" key="1">
    <citation type="submission" date="2020-07" db="EMBL/GenBank/DDBJ databases">
        <title>Genome sequence and genetic diversity analysis of an under-domesticated orphan crop, white fonio (Digitaria exilis).</title>
        <authorList>
            <person name="Bennetzen J.L."/>
            <person name="Chen S."/>
            <person name="Ma X."/>
            <person name="Wang X."/>
            <person name="Yssel A.E.J."/>
            <person name="Chaluvadi S.R."/>
            <person name="Johnson M."/>
            <person name="Gangashetty P."/>
            <person name="Hamidou F."/>
            <person name="Sanogo M.D."/>
            <person name="Zwaenepoel A."/>
            <person name="Wallace J."/>
            <person name="Van De Peer Y."/>
            <person name="Van Deynze A."/>
        </authorList>
    </citation>
    <scope>NUCLEOTIDE SEQUENCE</scope>
    <source>
        <tissue evidence="2">Leaves</tissue>
    </source>
</reference>
<comment type="caution">
    <text evidence="2">The sequence shown here is derived from an EMBL/GenBank/DDBJ whole genome shotgun (WGS) entry which is preliminary data.</text>
</comment>
<dbReference type="AlphaFoldDB" id="A0A835EXR8"/>
<gene>
    <name evidence="2" type="ORF">HU200_022104</name>
</gene>